<keyword evidence="6 11" id="KW-0472">Membrane</keyword>
<comment type="similarity">
    <text evidence="8">Belongs to the methyl-accepting chemotaxis (MCP) protein family.</text>
</comment>
<evidence type="ECO:0000313" key="15">
    <source>
        <dbReference type="Proteomes" id="UP001527882"/>
    </source>
</evidence>
<evidence type="ECO:0000256" key="5">
    <source>
        <dbReference type="ARBA" id="ARBA00022989"/>
    </source>
</evidence>
<accession>A0ABT4QCP3</accession>
<evidence type="ECO:0000256" key="8">
    <source>
        <dbReference type="ARBA" id="ARBA00029447"/>
    </source>
</evidence>
<evidence type="ECO:0000256" key="1">
    <source>
        <dbReference type="ARBA" id="ARBA00004651"/>
    </source>
</evidence>
<keyword evidence="4 11" id="KW-0812">Transmembrane</keyword>
<organism evidence="14 15">
    <name type="scientific">Paenibacillus gyeongsangnamensis</name>
    <dbReference type="NCBI Taxonomy" id="3388067"/>
    <lineage>
        <taxon>Bacteria</taxon>
        <taxon>Bacillati</taxon>
        <taxon>Bacillota</taxon>
        <taxon>Bacilli</taxon>
        <taxon>Bacillales</taxon>
        <taxon>Paenibacillaceae</taxon>
        <taxon>Paenibacillus</taxon>
    </lineage>
</organism>
<feature type="compositionally biased region" description="Polar residues" evidence="10">
    <location>
        <begin position="8"/>
        <end position="21"/>
    </location>
</feature>
<dbReference type="InterPro" id="IPR004089">
    <property type="entry name" value="MCPsignal_dom"/>
</dbReference>
<keyword evidence="3" id="KW-0145">Chemotaxis</keyword>
<name>A0ABT4QCP3_9BACL</name>
<dbReference type="SMART" id="SM00304">
    <property type="entry name" value="HAMP"/>
    <property type="match status" value="1"/>
</dbReference>
<dbReference type="SMART" id="SM00283">
    <property type="entry name" value="MA"/>
    <property type="match status" value="1"/>
</dbReference>
<feature type="transmembrane region" description="Helical" evidence="11">
    <location>
        <begin position="62"/>
        <end position="84"/>
    </location>
</feature>
<dbReference type="Pfam" id="PF00015">
    <property type="entry name" value="MCPsignal"/>
    <property type="match status" value="1"/>
</dbReference>
<dbReference type="PROSITE" id="PS50111">
    <property type="entry name" value="CHEMOTAXIS_TRANSDUC_2"/>
    <property type="match status" value="1"/>
</dbReference>
<comment type="caution">
    <text evidence="14">The sequence shown here is derived from an EMBL/GenBank/DDBJ whole genome shotgun (WGS) entry which is preliminary data.</text>
</comment>
<evidence type="ECO:0000256" key="7">
    <source>
        <dbReference type="ARBA" id="ARBA00023224"/>
    </source>
</evidence>
<dbReference type="PROSITE" id="PS50885">
    <property type="entry name" value="HAMP"/>
    <property type="match status" value="1"/>
</dbReference>
<dbReference type="Gene3D" id="1.10.287.950">
    <property type="entry name" value="Methyl-accepting chemotaxis protein"/>
    <property type="match status" value="1"/>
</dbReference>
<dbReference type="CDD" id="cd06225">
    <property type="entry name" value="HAMP"/>
    <property type="match status" value="1"/>
</dbReference>
<dbReference type="Proteomes" id="UP001527882">
    <property type="component" value="Unassembled WGS sequence"/>
</dbReference>
<feature type="transmembrane region" description="Helical" evidence="11">
    <location>
        <begin position="344"/>
        <end position="368"/>
    </location>
</feature>
<dbReference type="InterPro" id="IPR033479">
    <property type="entry name" value="dCache_1"/>
</dbReference>
<keyword evidence="5 11" id="KW-1133">Transmembrane helix</keyword>
<dbReference type="PANTHER" id="PTHR32089:SF112">
    <property type="entry name" value="LYSOZYME-LIKE PROTEIN-RELATED"/>
    <property type="match status" value="1"/>
</dbReference>
<dbReference type="InterPro" id="IPR003660">
    <property type="entry name" value="HAMP_dom"/>
</dbReference>
<sequence length="726" mass="78344">MKKKPYSSLKTSLQNAGQSVKNKIKDTKSPSMKFDVPSGQNAQGSLKSIGMQNVLKSVGIKLFLIFFISILFFVLTVGLTSYSISKGVIQKKVADASEQTIVQAGSKLDLLFGVYEDLSMQVLLDEDMKKTLADMDSINKGSYDYLQLRQKVGDKLNVYSYSNKTIKSINLLRSTGEPIASSGGSISGGNMAEQDWFKKIVENNGKATWLETRTKGFGDNSNNGSASFGIGRVLKNTTTNSVSAILLIEINLDSIGKELGQIQIGDGGSTIMVSPEQKIVYSDDRTQIAGDAGLGIAKEALGDTRGHLQNAKGDTLLAYYKSTKTGWYLIGAIPVAALVKDAKVIFSMTWVMAFIAMIIAVVIGYFIARMIGRPLITLRNLMKEGEQGNLTVRMKVATQDEIGQLSISFNQMMEKITALVQQTNLSAQEVLATASELSDASKKTATSAKEIAVATEEIAGGASSLAVESERGNELTHNIAVQMKSVVEANVVMGTAASDVQKSSEQGITYMSELIGKTNATESMTRSMVEKVDNLKESTRSIRKILEVLGNMTKQTNILSLNATIEAARAGAAGKGFMVVADEIRKLADQSRQSIEIVGQITEKIQKEIDETVNVLSQAYPIFQEQILSVKEADSIFKQVQTHMGGFIHQLSEVTESISQLESSQLVLTDAMSNVSAVAQQSSATSEEVASLSSEQLSISSGLVRLSDKLEELSSTLQASLSKFQV</sequence>
<reference evidence="14 15" key="1">
    <citation type="submission" date="2022-12" db="EMBL/GenBank/DDBJ databases">
        <title>Draft genome sequence of Paenibacillus sp. dW9.</title>
        <authorList>
            <person name="Choi E.-W."/>
            <person name="Kim D.-U."/>
        </authorList>
    </citation>
    <scope>NUCLEOTIDE SEQUENCE [LARGE SCALE GENOMIC DNA]</scope>
    <source>
        <strain evidence="15">dW9</strain>
    </source>
</reference>
<evidence type="ECO:0000256" key="4">
    <source>
        <dbReference type="ARBA" id="ARBA00022692"/>
    </source>
</evidence>
<feature type="region of interest" description="Disordered" evidence="10">
    <location>
        <begin position="1"/>
        <end position="41"/>
    </location>
</feature>
<dbReference type="Pfam" id="PF02743">
    <property type="entry name" value="dCache_1"/>
    <property type="match status" value="1"/>
</dbReference>
<evidence type="ECO:0000256" key="2">
    <source>
        <dbReference type="ARBA" id="ARBA00022475"/>
    </source>
</evidence>
<protein>
    <submittedName>
        <fullName evidence="14">Methyl-accepting chemotaxis protein</fullName>
    </submittedName>
</protein>
<gene>
    <name evidence="14" type="ORF">O9H85_19965</name>
</gene>
<keyword evidence="2" id="KW-1003">Cell membrane</keyword>
<feature type="domain" description="HAMP" evidence="13">
    <location>
        <begin position="369"/>
        <end position="421"/>
    </location>
</feature>
<keyword evidence="7 9" id="KW-0807">Transducer</keyword>
<evidence type="ECO:0000256" key="3">
    <source>
        <dbReference type="ARBA" id="ARBA00022500"/>
    </source>
</evidence>
<evidence type="ECO:0000256" key="10">
    <source>
        <dbReference type="SAM" id="MobiDB-lite"/>
    </source>
</evidence>
<evidence type="ECO:0000256" key="11">
    <source>
        <dbReference type="SAM" id="Phobius"/>
    </source>
</evidence>
<comment type="subcellular location">
    <subcellularLocation>
        <location evidence="1">Cell membrane</location>
        <topology evidence="1">Multi-pass membrane protein</topology>
    </subcellularLocation>
</comment>
<proteinExistence type="inferred from homology"/>
<evidence type="ECO:0000256" key="6">
    <source>
        <dbReference type="ARBA" id="ARBA00023136"/>
    </source>
</evidence>
<dbReference type="SUPFAM" id="SSF58104">
    <property type="entry name" value="Methyl-accepting chemotaxis protein (MCP) signaling domain"/>
    <property type="match status" value="1"/>
</dbReference>
<keyword evidence="15" id="KW-1185">Reference proteome</keyword>
<evidence type="ECO:0000259" key="12">
    <source>
        <dbReference type="PROSITE" id="PS50111"/>
    </source>
</evidence>
<dbReference type="Pfam" id="PF00672">
    <property type="entry name" value="HAMP"/>
    <property type="match status" value="1"/>
</dbReference>
<evidence type="ECO:0000313" key="14">
    <source>
        <dbReference type="EMBL" id="MCZ8514659.1"/>
    </source>
</evidence>
<dbReference type="EMBL" id="JAQAGZ010000013">
    <property type="protein sequence ID" value="MCZ8514659.1"/>
    <property type="molecule type" value="Genomic_DNA"/>
</dbReference>
<feature type="domain" description="Methyl-accepting transducer" evidence="12">
    <location>
        <begin position="440"/>
        <end position="697"/>
    </location>
</feature>
<evidence type="ECO:0000259" key="13">
    <source>
        <dbReference type="PROSITE" id="PS50885"/>
    </source>
</evidence>
<dbReference type="Gene3D" id="3.30.450.20">
    <property type="entry name" value="PAS domain"/>
    <property type="match status" value="1"/>
</dbReference>
<evidence type="ECO:0000256" key="9">
    <source>
        <dbReference type="PROSITE-ProRule" id="PRU00284"/>
    </source>
</evidence>
<dbReference type="PANTHER" id="PTHR32089">
    <property type="entry name" value="METHYL-ACCEPTING CHEMOTAXIS PROTEIN MCPB"/>
    <property type="match status" value="1"/>
</dbReference>